<sequence length="835" mass="94345">MDFENPPHGGSPESKDGGTAPEKPRVLPDDLPKSLDDRRTVPEYAGETEMYDGWQGQSQYLTAPMATKPLTFNLALDDNSHDEEHELQARYSRGYYGDDESTTARLEDSDARLMEMLAAQAAHREMDSLGTDEDDIATDPKLPDAEKRNILQKSLNMAASNGDVERVRKLVNGKARDYVDVNQPDEEGTVPLIYASCFGHQEVVSALLDAGAYVDAQDRNQWSALMWAMTNRHKTIAKILLDHGADPDIKSSSGGTAFDFLQPGTDISQYLQENGYHFGSSTLENDFYDSGFGQDRFEEEMAENEMKRRMMMEESAINLEVDLSSLGLDEKFDSMDEFEDDQQEFVWDKCLNDQMFVFQESELDKILDIIITNMTPQRSPSQKPVPANLIFLSARYAHYHASPELLEKLLMTAMDKINDVVERHQWDMTILAFWISNATLLLHYLKKDGGLMESTVEFQLHLAELINEIYILIIRDAERRMNKVLDAAMLDHETIPGLEDVHFQNEWKIFRSKSKAKPEPPEKRFRPPSPKRRAQISPRNITSLLSSTLFVLDLYDVHSVITTQIISQLLYWLGAELFNRIMLTKKYLARTKAMQIRMNISVIEDWARANNRHPEHYENGSMTTTGESTVESARKHLAPVIQLLQWLQCFSSLGDDTEALVTTLLQLQQLTPTQLLQAVKSYRAEVGEKGLTKNAMKFLINLQHDPDLLYREKQRIEREKAASAASEQGDAPPATPQTEQPPPPPEKDDRSAVQEPTTPSAHHPTSPPSITSPQPATSGPESYLLDPSLTLPFSLPTSTDMLVSYGAGFGGTNRERARKYIPTVPPEVLSRFDRV</sequence>
<dbReference type="EMBL" id="LASV01000093">
    <property type="protein sequence ID" value="KKA23620.1"/>
    <property type="molecule type" value="Genomic_DNA"/>
</dbReference>
<dbReference type="CDD" id="cd15473">
    <property type="entry name" value="Myo5p-like_CBD_DIL_ANK"/>
    <property type="match status" value="1"/>
</dbReference>
<feature type="repeat" description="ANK" evidence="1">
    <location>
        <begin position="187"/>
        <end position="219"/>
    </location>
</feature>
<dbReference type="InterPro" id="IPR002710">
    <property type="entry name" value="Dilute_dom"/>
</dbReference>
<dbReference type="STRING" id="1408163.A0A0F4YZU4"/>
<dbReference type="GeneID" id="25314688"/>
<dbReference type="InterPro" id="IPR002110">
    <property type="entry name" value="Ankyrin_rpt"/>
</dbReference>
<dbReference type="SMART" id="SM01132">
    <property type="entry name" value="DIL"/>
    <property type="match status" value="1"/>
</dbReference>
<accession>A0A0F4YZU4</accession>
<evidence type="ECO:0000313" key="4">
    <source>
        <dbReference type="EMBL" id="KKA23620.1"/>
    </source>
</evidence>
<keyword evidence="1" id="KW-0040">ANK repeat</keyword>
<keyword evidence="5" id="KW-1185">Reference proteome</keyword>
<dbReference type="PANTHER" id="PTHR16027:SF6">
    <property type="entry name" value="DILUTE DOMAIN-CONTAINING PROTEIN"/>
    <property type="match status" value="1"/>
</dbReference>
<dbReference type="PROSITE" id="PS50297">
    <property type="entry name" value="ANK_REP_REGION"/>
    <property type="match status" value="1"/>
</dbReference>
<dbReference type="Pfam" id="PF01843">
    <property type="entry name" value="DIL"/>
    <property type="match status" value="1"/>
</dbReference>
<feature type="compositionally biased region" description="Pro residues" evidence="2">
    <location>
        <begin position="733"/>
        <end position="744"/>
    </location>
</feature>
<feature type="region of interest" description="Disordered" evidence="2">
    <location>
        <begin position="513"/>
        <end position="534"/>
    </location>
</feature>
<evidence type="ECO:0000259" key="3">
    <source>
        <dbReference type="PROSITE" id="PS51126"/>
    </source>
</evidence>
<proteinExistence type="predicted"/>
<evidence type="ECO:0000256" key="1">
    <source>
        <dbReference type="PROSITE-ProRule" id="PRU00023"/>
    </source>
</evidence>
<evidence type="ECO:0000256" key="2">
    <source>
        <dbReference type="SAM" id="MobiDB-lite"/>
    </source>
</evidence>
<comment type="caution">
    <text evidence="4">The sequence shown here is derived from an EMBL/GenBank/DDBJ whole genome shotgun (WGS) entry which is preliminary data.</text>
</comment>
<feature type="compositionally biased region" description="Basic and acidic residues" evidence="2">
    <location>
        <begin position="516"/>
        <end position="525"/>
    </location>
</feature>
<dbReference type="Pfam" id="PF12796">
    <property type="entry name" value="Ank_2"/>
    <property type="match status" value="1"/>
</dbReference>
<feature type="domain" description="Dilute" evidence="3">
    <location>
        <begin position="411"/>
        <end position="705"/>
    </location>
</feature>
<organism evidence="4 5">
    <name type="scientific">Rasamsonia emersonii (strain ATCC 16479 / CBS 393.64 / IMI 116815)</name>
    <dbReference type="NCBI Taxonomy" id="1408163"/>
    <lineage>
        <taxon>Eukaryota</taxon>
        <taxon>Fungi</taxon>
        <taxon>Dikarya</taxon>
        <taxon>Ascomycota</taxon>
        <taxon>Pezizomycotina</taxon>
        <taxon>Eurotiomycetes</taxon>
        <taxon>Eurotiomycetidae</taxon>
        <taxon>Eurotiales</taxon>
        <taxon>Trichocomaceae</taxon>
        <taxon>Rasamsonia</taxon>
    </lineage>
</organism>
<evidence type="ECO:0000313" key="5">
    <source>
        <dbReference type="Proteomes" id="UP000053958"/>
    </source>
</evidence>
<name>A0A0F4YZU4_RASE3</name>
<dbReference type="PROSITE" id="PS51126">
    <property type="entry name" value="DILUTE"/>
    <property type="match status" value="1"/>
</dbReference>
<dbReference type="Gene3D" id="1.25.40.20">
    <property type="entry name" value="Ankyrin repeat-containing domain"/>
    <property type="match status" value="1"/>
</dbReference>
<dbReference type="PROSITE" id="PS50088">
    <property type="entry name" value="ANK_REPEAT"/>
    <property type="match status" value="2"/>
</dbReference>
<feature type="repeat" description="ANK" evidence="1">
    <location>
        <begin position="220"/>
        <end position="252"/>
    </location>
</feature>
<dbReference type="GO" id="GO:0051020">
    <property type="term" value="F:GTPase binding"/>
    <property type="evidence" value="ECO:0007669"/>
    <property type="project" value="TreeGrafter"/>
</dbReference>
<dbReference type="PANTHER" id="PTHR16027">
    <property type="entry name" value="DILUTE DOMAIN-CONTAINING PROTEIN YPR089W"/>
    <property type="match status" value="1"/>
</dbReference>
<protein>
    <submittedName>
        <fullName evidence="4">DIL and Ankyrin domain protein</fullName>
    </submittedName>
</protein>
<feature type="compositionally biased region" description="Low complexity" evidence="2">
    <location>
        <begin position="756"/>
        <end position="778"/>
    </location>
</feature>
<dbReference type="SMART" id="SM00248">
    <property type="entry name" value="ANK"/>
    <property type="match status" value="3"/>
</dbReference>
<dbReference type="SUPFAM" id="SSF48403">
    <property type="entry name" value="Ankyrin repeat"/>
    <property type="match status" value="1"/>
</dbReference>
<dbReference type="InterPro" id="IPR037986">
    <property type="entry name" value="Myo5p-like_CBD_DIL"/>
</dbReference>
<feature type="region of interest" description="Disordered" evidence="2">
    <location>
        <begin position="1"/>
        <end position="50"/>
    </location>
</feature>
<gene>
    <name evidence="4" type="ORF">T310_2337</name>
</gene>
<dbReference type="RefSeq" id="XP_013330232.1">
    <property type="nucleotide sequence ID" value="XM_013474778.1"/>
</dbReference>
<dbReference type="InterPro" id="IPR036770">
    <property type="entry name" value="Ankyrin_rpt-contain_sf"/>
</dbReference>
<dbReference type="OrthoDB" id="426293at2759"/>
<dbReference type="AlphaFoldDB" id="A0A0F4YZU4"/>
<dbReference type="Proteomes" id="UP000053958">
    <property type="component" value="Unassembled WGS sequence"/>
</dbReference>
<feature type="region of interest" description="Disordered" evidence="2">
    <location>
        <begin position="717"/>
        <end position="784"/>
    </location>
</feature>
<reference evidence="4 5" key="1">
    <citation type="submission" date="2015-04" db="EMBL/GenBank/DDBJ databases">
        <authorList>
            <person name="Heijne W.H."/>
            <person name="Fedorova N.D."/>
            <person name="Nierman W.C."/>
            <person name="Vollebregt A.W."/>
            <person name="Zhao Z."/>
            <person name="Wu L."/>
            <person name="Kumar M."/>
            <person name="Stam H."/>
            <person name="van den Berg M.A."/>
            <person name="Pel H.J."/>
        </authorList>
    </citation>
    <scope>NUCLEOTIDE SEQUENCE [LARGE SCALE GENOMIC DNA]</scope>
    <source>
        <strain evidence="4 5">CBS 393.64</strain>
    </source>
</reference>
<feature type="compositionally biased region" description="Basic and acidic residues" evidence="2">
    <location>
        <begin position="22"/>
        <end position="41"/>
    </location>
</feature>
<dbReference type="InterPro" id="IPR052072">
    <property type="entry name" value="Vascular_dev_regulator"/>
</dbReference>